<sequence length="496" mass="58190">MKAKGGGRCGNLMRTLEMRPKRSNLSDSSRSRTSSGKLPTNTRAILFFGKCITKERSNAKSEVFGNTSFGLVKRKWKEFAMQEAGPRIDEHFDRIRANLIRCEECNENFFFDFLRHPRYFVTHFKTCHLKNVLYRFNGCSEEENQRVRFGPRRKKDATTWFGQLKSTEKRMISMQDNKWGEIAERECWSCRLCKHTRKTSEMPHAFEPNELGRRQALLHLRQYHEAAYNVFLSMLPAVQISPSRQATTDQMSNYGIATNVAPKITTKSMEPHQGHAISPSSHGQSIEADRSRLRRMRATPEAKKAEAERSKRRREQLTPAQRQMDADRRARKRQRVEERARSRVRRAEASPEAREREMKRSRDRRLNATEQQRKREAQRSRRRRQNATDEQRLRERERCRRRYEVQKQQRLLAQQETTSDVEMRPSTPATSVSDTTTPPISSCNQFNPNDQYTPSQVMPADLERRNEQLLQQQAGLGMQIRSLYAALSRPSWHIEL</sequence>
<reference evidence="2 3" key="1">
    <citation type="journal article" date="2017" name="Genome Biol. Evol.">
        <title>Phytophthora megakarya and P. palmivora, closely related causal agents of cacao black pod rot, underwent increases in genome sizes and gene numbers by different mechanisms.</title>
        <authorList>
            <person name="Ali S.S."/>
            <person name="Shao J."/>
            <person name="Lary D.J."/>
            <person name="Kronmiller B."/>
            <person name="Shen D."/>
            <person name="Strem M.D."/>
            <person name="Amoako-Attah I."/>
            <person name="Akrofi A.Y."/>
            <person name="Begoude B.A."/>
            <person name="Ten Hoopen G.M."/>
            <person name="Coulibaly K."/>
            <person name="Kebe B.I."/>
            <person name="Melnick R.L."/>
            <person name="Guiltinan M.J."/>
            <person name="Tyler B.M."/>
            <person name="Meinhardt L.W."/>
            <person name="Bailey B.A."/>
        </authorList>
    </citation>
    <scope>NUCLEOTIDE SEQUENCE [LARGE SCALE GENOMIC DNA]</scope>
    <source>
        <strain evidence="3">sbr112.9</strain>
    </source>
</reference>
<name>A0A2P4Y7E2_9STRA</name>
<feature type="compositionally biased region" description="Polar residues" evidence="1">
    <location>
        <begin position="427"/>
        <end position="456"/>
    </location>
</feature>
<proteinExistence type="predicted"/>
<evidence type="ECO:0000313" key="2">
    <source>
        <dbReference type="EMBL" id="POM73599.1"/>
    </source>
</evidence>
<gene>
    <name evidence="2" type="ORF">PHPALM_9536</name>
</gene>
<organism evidence="2 3">
    <name type="scientific">Phytophthora palmivora</name>
    <dbReference type="NCBI Taxonomy" id="4796"/>
    <lineage>
        <taxon>Eukaryota</taxon>
        <taxon>Sar</taxon>
        <taxon>Stramenopiles</taxon>
        <taxon>Oomycota</taxon>
        <taxon>Peronosporomycetes</taxon>
        <taxon>Peronosporales</taxon>
        <taxon>Peronosporaceae</taxon>
        <taxon>Phytophthora</taxon>
    </lineage>
</organism>
<evidence type="ECO:0000313" key="3">
    <source>
        <dbReference type="Proteomes" id="UP000237271"/>
    </source>
</evidence>
<protein>
    <submittedName>
        <fullName evidence="2">Uncharacterized protein</fullName>
    </submittedName>
</protein>
<dbReference type="AlphaFoldDB" id="A0A2P4Y7E2"/>
<feature type="compositionally biased region" description="Basic and acidic residues" evidence="1">
    <location>
        <begin position="298"/>
        <end position="309"/>
    </location>
</feature>
<feature type="compositionally biased region" description="Basic and acidic residues" evidence="1">
    <location>
        <begin position="386"/>
        <end position="407"/>
    </location>
</feature>
<dbReference type="OrthoDB" id="124228at2759"/>
<feature type="compositionally biased region" description="Basic and acidic residues" evidence="1">
    <location>
        <begin position="335"/>
        <end position="379"/>
    </location>
</feature>
<dbReference type="EMBL" id="NCKW01005071">
    <property type="protein sequence ID" value="POM73599.1"/>
    <property type="molecule type" value="Genomic_DNA"/>
</dbReference>
<feature type="compositionally biased region" description="Polar residues" evidence="1">
    <location>
        <begin position="408"/>
        <end position="420"/>
    </location>
</feature>
<feature type="region of interest" description="Disordered" evidence="1">
    <location>
        <begin position="268"/>
        <end position="456"/>
    </location>
</feature>
<comment type="caution">
    <text evidence="2">The sequence shown here is derived from an EMBL/GenBank/DDBJ whole genome shotgun (WGS) entry which is preliminary data.</text>
</comment>
<accession>A0A2P4Y7E2</accession>
<evidence type="ECO:0000256" key="1">
    <source>
        <dbReference type="SAM" id="MobiDB-lite"/>
    </source>
</evidence>
<keyword evidence="3" id="KW-1185">Reference proteome</keyword>
<dbReference type="Proteomes" id="UP000237271">
    <property type="component" value="Unassembled WGS sequence"/>
</dbReference>